<proteinExistence type="predicted"/>
<dbReference type="RefSeq" id="WP_176062595.1">
    <property type="nucleotide sequence ID" value="NZ_BJTG01000001.1"/>
</dbReference>
<evidence type="ECO:0000313" key="2">
    <source>
        <dbReference type="Proteomes" id="UP000503640"/>
    </source>
</evidence>
<gene>
    <name evidence="1" type="ORF">AMYX_05180</name>
</gene>
<dbReference type="Proteomes" id="UP000503640">
    <property type="component" value="Unassembled WGS sequence"/>
</dbReference>
<protein>
    <recommendedName>
        <fullName evidence="3">Transmembrane anti-sigma factor</fullName>
    </recommendedName>
</protein>
<organism evidence="1 2">
    <name type="scientific">Anaeromyxobacter diazotrophicus</name>
    <dbReference type="NCBI Taxonomy" id="2590199"/>
    <lineage>
        <taxon>Bacteria</taxon>
        <taxon>Pseudomonadati</taxon>
        <taxon>Myxococcota</taxon>
        <taxon>Myxococcia</taxon>
        <taxon>Myxococcales</taxon>
        <taxon>Cystobacterineae</taxon>
        <taxon>Anaeromyxobacteraceae</taxon>
        <taxon>Anaeromyxobacter</taxon>
    </lineage>
</organism>
<accession>A0A7I9VIE0</accession>
<name>A0A7I9VIE0_9BACT</name>
<dbReference type="AlphaFoldDB" id="A0A7I9VIE0"/>
<dbReference type="EMBL" id="BJTG01000001">
    <property type="protein sequence ID" value="GEJ55777.1"/>
    <property type="molecule type" value="Genomic_DNA"/>
</dbReference>
<reference evidence="2" key="1">
    <citation type="journal article" date="2020" name="Appl. Environ. Microbiol.">
        <title>Diazotrophic Anaeromyxobacter Isolates from Soils.</title>
        <authorList>
            <person name="Masuda Y."/>
            <person name="Yamanaka H."/>
            <person name="Xu Z.X."/>
            <person name="Shiratori Y."/>
            <person name="Aono T."/>
            <person name="Amachi S."/>
            <person name="Senoo K."/>
            <person name="Itoh H."/>
        </authorList>
    </citation>
    <scope>NUCLEOTIDE SEQUENCE [LARGE SCALE GENOMIC DNA]</scope>
    <source>
        <strain evidence="2">R267</strain>
    </source>
</reference>
<evidence type="ECO:0000313" key="1">
    <source>
        <dbReference type="EMBL" id="GEJ55777.1"/>
    </source>
</evidence>
<sequence length="188" mass="19512">MSRPAILPMALAALAAAAVVVAGAALQRQGAERRAAPARLVTELVNDHLRVLAAARPVELESGDAHALKPWLAGRLEFAPAVPADGGELHLRGAAVGYVFDRKAAVLVYRLRLHQLTLLAFPAGGLAWPGGASDAGPPRLDQAGERGFRAVLWRVGDLGYALVSDSNPEELARLARRLAAATAGGAGE</sequence>
<evidence type="ECO:0008006" key="3">
    <source>
        <dbReference type="Google" id="ProtNLM"/>
    </source>
</evidence>
<keyword evidence="2" id="KW-1185">Reference proteome</keyword>
<comment type="caution">
    <text evidence="1">The sequence shown here is derived from an EMBL/GenBank/DDBJ whole genome shotgun (WGS) entry which is preliminary data.</text>
</comment>